<keyword evidence="2" id="KW-1003">Cell membrane</keyword>
<feature type="domain" description="Glycosyltransferase 2-like" evidence="10">
    <location>
        <begin position="18"/>
        <end position="180"/>
    </location>
</feature>
<keyword evidence="6 9" id="KW-1133">Transmembrane helix</keyword>
<evidence type="ECO:0000256" key="1">
    <source>
        <dbReference type="ARBA" id="ARBA00004651"/>
    </source>
</evidence>
<organism evidence="11 12">
    <name type="scientific">Ferrimonas sediminum</name>
    <dbReference type="NCBI Taxonomy" id="718193"/>
    <lineage>
        <taxon>Bacteria</taxon>
        <taxon>Pseudomonadati</taxon>
        <taxon>Pseudomonadota</taxon>
        <taxon>Gammaproteobacteria</taxon>
        <taxon>Alteromonadales</taxon>
        <taxon>Ferrimonadaceae</taxon>
        <taxon>Ferrimonas</taxon>
    </lineage>
</organism>
<feature type="transmembrane region" description="Helical" evidence="9">
    <location>
        <begin position="275"/>
        <end position="300"/>
    </location>
</feature>
<dbReference type="GO" id="GO:0005886">
    <property type="term" value="C:plasma membrane"/>
    <property type="evidence" value="ECO:0007669"/>
    <property type="project" value="UniProtKB-SubCell"/>
</dbReference>
<evidence type="ECO:0000256" key="7">
    <source>
        <dbReference type="ARBA" id="ARBA00023136"/>
    </source>
</evidence>
<evidence type="ECO:0000256" key="2">
    <source>
        <dbReference type="ARBA" id="ARBA00022475"/>
    </source>
</evidence>
<dbReference type="SUPFAM" id="SSF53448">
    <property type="entry name" value="Nucleotide-diphospho-sugar transferases"/>
    <property type="match status" value="1"/>
</dbReference>
<evidence type="ECO:0000256" key="6">
    <source>
        <dbReference type="ARBA" id="ARBA00022989"/>
    </source>
</evidence>
<keyword evidence="12" id="KW-1185">Reference proteome</keyword>
<dbReference type="EMBL" id="FNEM01000014">
    <property type="protein sequence ID" value="SDJ82844.1"/>
    <property type="molecule type" value="Genomic_DNA"/>
</dbReference>
<dbReference type="CDD" id="cd04187">
    <property type="entry name" value="DPM1_like_bac"/>
    <property type="match status" value="1"/>
</dbReference>
<evidence type="ECO:0000256" key="9">
    <source>
        <dbReference type="SAM" id="Phobius"/>
    </source>
</evidence>
<dbReference type="InterPro" id="IPR001173">
    <property type="entry name" value="Glyco_trans_2-like"/>
</dbReference>
<keyword evidence="7 9" id="KW-0472">Membrane</keyword>
<dbReference type="InterPro" id="IPR050256">
    <property type="entry name" value="Glycosyltransferase_2"/>
</dbReference>
<keyword evidence="4 11" id="KW-0808">Transferase</keyword>
<evidence type="ECO:0000256" key="8">
    <source>
        <dbReference type="ARBA" id="ARBA00038152"/>
    </source>
</evidence>
<sequence>MLKAQPQQRHRDRPVVLSVIIPVFNESQGLAYTHERVTEVLDAIPERCEIIYVDDGSKDNSWQLVQQLPESSSDHVGVTLSRNFGKEAAMSAGLQQCRGQAVILLDADLQDPPELIPQMMEAWRKGADVVNMKRRARLGESWFKRLTAASFYKVMNWASEVPVPENVGDFRLMSRQVVDHINQLPERNRYMKGLFAWPGFMQVTLEFDRDPRAVGETKWNYGKLFALAMDGIASFSIRPLRLATWCGLLTALSAFLYGAWVVVKTLAFGEAVSGYPSLMVVQLLIGGIQLLALGLIGEYLGRVVMEVKQRPQYLIREVSHQEGLDAVVSLEARR</sequence>
<accession>A0A1G8WXA4</accession>
<name>A0A1G8WXA4_9GAMM</name>
<evidence type="ECO:0000256" key="3">
    <source>
        <dbReference type="ARBA" id="ARBA00022676"/>
    </source>
</evidence>
<dbReference type="Gene3D" id="3.90.550.10">
    <property type="entry name" value="Spore Coat Polysaccharide Biosynthesis Protein SpsA, Chain A"/>
    <property type="match status" value="1"/>
</dbReference>
<evidence type="ECO:0000313" key="12">
    <source>
        <dbReference type="Proteomes" id="UP000199527"/>
    </source>
</evidence>
<dbReference type="Proteomes" id="UP000199527">
    <property type="component" value="Unassembled WGS sequence"/>
</dbReference>
<feature type="transmembrane region" description="Helical" evidence="9">
    <location>
        <begin position="242"/>
        <end position="263"/>
    </location>
</feature>
<protein>
    <submittedName>
        <fullName evidence="11">Glycosyltransferase involved in cell wall bisynthesis</fullName>
    </submittedName>
</protein>
<dbReference type="PANTHER" id="PTHR48090">
    <property type="entry name" value="UNDECAPRENYL-PHOSPHATE 4-DEOXY-4-FORMAMIDO-L-ARABINOSE TRANSFERASE-RELATED"/>
    <property type="match status" value="1"/>
</dbReference>
<keyword evidence="5 9" id="KW-0812">Transmembrane</keyword>
<comment type="similarity">
    <text evidence="8">Belongs to the glycosyltransferase 2 family. GtrB subfamily.</text>
</comment>
<dbReference type="GO" id="GO:0016757">
    <property type="term" value="F:glycosyltransferase activity"/>
    <property type="evidence" value="ECO:0007669"/>
    <property type="project" value="UniProtKB-KW"/>
</dbReference>
<dbReference type="OrthoDB" id="9811884at2"/>
<evidence type="ECO:0000256" key="4">
    <source>
        <dbReference type="ARBA" id="ARBA00022679"/>
    </source>
</evidence>
<dbReference type="AlphaFoldDB" id="A0A1G8WXA4"/>
<dbReference type="InterPro" id="IPR029044">
    <property type="entry name" value="Nucleotide-diphossugar_trans"/>
</dbReference>
<proteinExistence type="inferred from homology"/>
<keyword evidence="3" id="KW-0328">Glycosyltransferase</keyword>
<evidence type="ECO:0000259" key="10">
    <source>
        <dbReference type="Pfam" id="PF00535"/>
    </source>
</evidence>
<dbReference type="Pfam" id="PF00535">
    <property type="entry name" value="Glycos_transf_2"/>
    <property type="match status" value="1"/>
</dbReference>
<dbReference type="PANTHER" id="PTHR48090:SF1">
    <property type="entry name" value="PROPHAGE BACTOPRENOL GLUCOSYL TRANSFERASE HOMOLOG"/>
    <property type="match status" value="1"/>
</dbReference>
<dbReference type="RefSeq" id="WP_090366719.1">
    <property type="nucleotide sequence ID" value="NZ_FNEM01000014.1"/>
</dbReference>
<reference evidence="12" key="1">
    <citation type="submission" date="2016-10" db="EMBL/GenBank/DDBJ databases">
        <authorList>
            <person name="Varghese N."/>
            <person name="Submissions S."/>
        </authorList>
    </citation>
    <scope>NUCLEOTIDE SEQUENCE [LARGE SCALE GENOMIC DNA]</scope>
    <source>
        <strain evidence="12">DSM 23317</strain>
    </source>
</reference>
<comment type="subcellular location">
    <subcellularLocation>
        <location evidence="1">Cell membrane</location>
        <topology evidence="1">Multi-pass membrane protein</topology>
    </subcellularLocation>
</comment>
<gene>
    <name evidence="11" type="ORF">SAMN04488540_11426</name>
</gene>
<evidence type="ECO:0000256" key="5">
    <source>
        <dbReference type="ARBA" id="ARBA00022692"/>
    </source>
</evidence>
<dbReference type="FunFam" id="3.90.550.10:FF:000079">
    <property type="entry name" value="Probable glycosyl transferase"/>
    <property type="match status" value="1"/>
</dbReference>
<evidence type="ECO:0000313" key="11">
    <source>
        <dbReference type="EMBL" id="SDJ82844.1"/>
    </source>
</evidence>